<dbReference type="EMBL" id="REGN01008749">
    <property type="protein sequence ID" value="RNA02815.1"/>
    <property type="molecule type" value="Genomic_DNA"/>
</dbReference>
<dbReference type="AlphaFoldDB" id="A0A3M7PVN0"/>
<comment type="caution">
    <text evidence="1">The sequence shown here is derived from an EMBL/GenBank/DDBJ whole genome shotgun (WGS) entry which is preliminary data.</text>
</comment>
<evidence type="ECO:0000313" key="1">
    <source>
        <dbReference type="EMBL" id="RNA02815.1"/>
    </source>
</evidence>
<gene>
    <name evidence="1" type="ORF">BpHYR1_041434</name>
</gene>
<dbReference type="Proteomes" id="UP000276133">
    <property type="component" value="Unassembled WGS sequence"/>
</dbReference>
<keyword evidence="2" id="KW-1185">Reference proteome</keyword>
<organism evidence="1 2">
    <name type="scientific">Brachionus plicatilis</name>
    <name type="common">Marine rotifer</name>
    <name type="synonym">Brachionus muelleri</name>
    <dbReference type="NCBI Taxonomy" id="10195"/>
    <lineage>
        <taxon>Eukaryota</taxon>
        <taxon>Metazoa</taxon>
        <taxon>Spiralia</taxon>
        <taxon>Gnathifera</taxon>
        <taxon>Rotifera</taxon>
        <taxon>Eurotatoria</taxon>
        <taxon>Monogononta</taxon>
        <taxon>Pseudotrocha</taxon>
        <taxon>Ploima</taxon>
        <taxon>Brachionidae</taxon>
        <taxon>Brachionus</taxon>
    </lineage>
</organism>
<sequence>MSSSSSLSPLFIMFRIRFIEAKELFAMVGDVLFIRLLLGPAVDAGLVGKNIFSGQEGLVCCVESSNRSAIIADQSVCE</sequence>
<reference evidence="1 2" key="1">
    <citation type="journal article" date="2018" name="Sci. Rep.">
        <title>Genomic signatures of local adaptation to the degree of environmental predictability in rotifers.</title>
        <authorList>
            <person name="Franch-Gras L."/>
            <person name="Hahn C."/>
            <person name="Garcia-Roger E.M."/>
            <person name="Carmona M.J."/>
            <person name="Serra M."/>
            <person name="Gomez A."/>
        </authorList>
    </citation>
    <scope>NUCLEOTIDE SEQUENCE [LARGE SCALE GENOMIC DNA]</scope>
    <source>
        <strain evidence="1">HYR1</strain>
    </source>
</reference>
<name>A0A3M7PVN0_BRAPC</name>
<proteinExistence type="predicted"/>
<evidence type="ECO:0000313" key="2">
    <source>
        <dbReference type="Proteomes" id="UP000276133"/>
    </source>
</evidence>
<accession>A0A3M7PVN0</accession>
<protein>
    <submittedName>
        <fullName evidence="1">Uncharacterized protein</fullName>
    </submittedName>
</protein>